<keyword evidence="6 9" id="KW-0865">Zymogen</keyword>
<dbReference type="InterPro" id="IPR043138">
    <property type="entry name" value="GGT_lsub"/>
</dbReference>
<comment type="catalytic activity">
    <reaction evidence="2 9">
        <text>glutathione + H2O = L-cysteinylglycine + L-glutamate</text>
        <dbReference type="Rhea" id="RHEA:28807"/>
        <dbReference type="ChEBI" id="CHEBI:15377"/>
        <dbReference type="ChEBI" id="CHEBI:29985"/>
        <dbReference type="ChEBI" id="CHEBI:57925"/>
        <dbReference type="ChEBI" id="CHEBI:61694"/>
        <dbReference type="EC" id="3.4.19.13"/>
    </reaction>
</comment>
<dbReference type="PANTHER" id="PTHR43199:SF1">
    <property type="entry name" value="GLUTATHIONE HYDROLASE PROENZYME"/>
    <property type="match status" value="1"/>
</dbReference>
<dbReference type="InterPro" id="IPR043137">
    <property type="entry name" value="GGT_ssub_C"/>
</dbReference>
<evidence type="ECO:0000256" key="2">
    <source>
        <dbReference type="ARBA" id="ARBA00001089"/>
    </source>
</evidence>
<dbReference type="EMBL" id="BAAAZE010000008">
    <property type="protein sequence ID" value="GAA4025187.1"/>
    <property type="molecule type" value="Genomic_DNA"/>
</dbReference>
<proteinExistence type="inferred from homology"/>
<protein>
    <recommendedName>
        <fullName evidence="9">Glutathione hydrolase proenzyme</fullName>
        <ecNumber evidence="9">2.3.2.2</ecNumber>
        <ecNumber evidence="9">3.4.19.13</ecNumber>
    </recommendedName>
    <component>
        <recommendedName>
            <fullName evidence="9">Glutathione hydrolase large chain</fullName>
        </recommendedName>
    </component>
    <component>
        <recommendedName>
            <fullName evidence="9">Glutathione hydrolase small chain</fullName>
        </recommendedName>
    </component>
</protein>
<dbReference type="InterPro" id="IPR000101">
    <property type="entry name" value="GGT_peptidase"/>
</dbReference>
<dbReference type="EC" id="2.3.2.2" evidence="9"/>
<keyword evidence="5 9" id="KW-0378">Hydrolase</keyword>
<dbReference type="InterPro" id="IPR051792">
    <property type="entry name" value="GGT_bact"/>
</dbReference>
<dbReference type="InterPro" id="IPR029055">
    <property type="entry name" value="Ntn_hydrolases_N"/>
</dbReference>
<feature type="chain" id="PRO_5045864406" description="Glutathione hydrolase proenzyme" evidence="10">
    <location>
        <begin position="20"/>
        <end position="600"/>
    </location>
</feature>
<evidence type="ECO:0000256" key="4">
    <source>
        <dbReference type="ARBA" id="ARBA00022679"/>
    </source>
</evidence>
<comment type="pathway">
    <text evidence="9">Sulfur metabolism; glutathione metabolism.</text>
</comment>
<dbReference type="Gene3D" id="1.10.246.130">
    <property type="match status" value="1"/>
</dbReference>
<dbReference type="EC" id="3.4.19.13" evidence="9"/>
<comment type="PTM">
    <text evidence="9">Cleaved by autocatalysis into a large and a small subunit.</text>
</comment>
<keyword evidence="4 9" id="KW-0808">Transferase</keyword>
<evidence type="ECO:0000256" key="6">
    <source>
        <dbReference type="ARBA" id="ARBA00023145"/>
    </source>
</evidence>
<keyword evidence="9" id="KW-0317">Glutathione biosynthesis</keyword>
<comment type="caution">
    <text evidence="11">The sequence shown here is derived from an EMBL/GenBank/DDBJ whole genome shotgun (WGS) entry which is preliminary data.</text>
</comment>
<evidence type="ECO:0000313" key="11">
    <source>
        <dbReference type="EMBL" id="GAA4025187.1"/>
    </source>
</evidence>
<comment type="similarity">
    <text evidence="3 9">Belongs to the gamma-glutamyltransferase family.</text>
</comment>
<evidence type="ECO:0000256" key="3">
    <source>
        <dbReference type="ARBA" id="ARBA00009381"/>
    </source>
</evidence>
<sequence>MQKLNLISLFVASSVVTLAGCASNPAALVPVASVAPSASPEAASGYTEKTGVAAKKFMVAAANPLATNAGYQILKAGGSAIDAAIATQMVLTLVEPQSSGIGGGGFLMYFDGTDVKAFDGRETAPASATEKLFQSADGKPLAFLDGVVGGRSVGAPGELRLLELAYKQYGKLPWATLFAPAIKLADDGFAVSPRLASLLKNERHLRKDPVAAAYFYDREGNPWTAGHVLKNPALARVLREVAAGGADAFYSGRVARDIAAKVQGHPTNPGGLTVADIAGYQAKVREPVCSDYKAWTVCGMPPPSSGGIAIAQILGILETRNMGAYAPKDGVLNVEGVHLFSEAGRLTFADRARYVADTDFVPLPGGSVKPLLDKQYLASRAELITDKSMGVARFGLPRVTLLAQGLDTAPEYNSTSHISIVDAQGHSVSMTTSIEDQFGSRQMVDGFLLNNQLTDFSFDASDANGPIANRVEGGKRPRSAMSPLFVFEKGTRKLMLSAGSPGGSAIINYVGKVLIGMMDWGLDVQQAISLPNFGSRNGPTELEQGRVSDALVDGLKAKGHNVRVMEQTSGLQGIMRMTIHGEDVWFGGADPRREGLVMGD</sequence>
<dbReference type="PRINTS" id="PR01210">
    <property type="entry name" value="GGTRANSPTASE"/>
</dbReference>
<evidence type="ECO:0000256" key="1">
    <source>
        <dbReference type="ARBA" id="ARBA00001049"/>
    </source>
</evidence>
<dbReference type="NCBIfam" id="TIGR00066">
    <property type="entry name" value="g_glut_trans"/>
    <property type="match status" value="1"/>
</dbReference>
<evidence type="ECO:0000256" key="10">
    <source>
        <dbReference type="SAM" id="SignalP"/>
    </source>
</evidence>
<feature type="signal peptide" evidence="10">
    <location>
        <begin position="1"/>
        <end position="19"/>
    </location>
</feature>
<dbReference type="SUPFAM" id="SSF56235">
    <property type="entry name" value="N-terminal nucleophile aminohydrolases (Ntn hydrolases)"/>
    <property type="match status" value="1"/>
</dbReference>
<dbReference type="PANTHER" id="PTHR43199">
    <property type="entry name" value="GLUTATHIONE HYDROLASE"/>
    <property type="match status" value="1"/>
</dbReference>
<dbReference type="Gene3D" id="3.60.20.40">
    <property type="match status" value="1"/>
</dbReference>
<evidence type="ECO:0000256" key="9">
    <source>
        <dbReference type="RuleBase" id="RU368036"/>
    </source>
</evidence>
<keyword evidence="7 9" id="KW-0012">Acyltransferase</keyword>
<gene>
    <name evidence="11" type="primary">ggt</name>
    <name evidence="11" type="ORF">GCM10022212_23560</name>
</gene>
<evidence type="ECO:0000256" key="7">
    <source>
        <dbReference type="ARBA" id="ARBA00023315"/>
    </source>
</evidence>
<comment type="catalytic activity">
    <reaction evidence="8 9">
        <text>an N-terminal (5-L-glutamyl)-[peptide] + an alpha-amino acid = 5-L-glutamyl amino acid + an N-terminal L-alpha-aminoacyl-[peptide]</text>
        <dbReference type="Rhea" id="RHEA:23904"/>
        <dbReference type="Rhea" id="RHEA-COMP:9780"/>
        <dbReference type="Rhea" id="RHEA-COMP:9795"/>
        <dbReference type="ChEBI" id="CHEBI:77644"/>
        <dbReference type="ChEBI" id="CHEBI:78597"/>
        <dbReference type="ChEBI" id="CHEBI:78599"/>
        <dbReference type="ChEBI" id="CHEBI:78608"/>
        <dbReference type="EC" id="2.3.2.2"/>
    </reaction>
</comment>
<keyword evidence="12" id="KW-1185">Reference proteome</keyword>
<dbReference type="Proteomes" id="UP001501353">
    <property type="component" value="Unassembled WGS sequence"/>
</dbReference>
<accession>A0ABP7TEH6</accession>
<dbReference type="PROSITE" id="PS51257">
    <property type="entry name" value="PROKAR_LIPOPROTEIN"/>
    <property type="match status" value="1"/>
</dbReference>
<dbReference type="RefSeq" id="WP_344763506.1">
    <property type="nucleotide sequence ID" value="NZ_BAAAZE010000008.1"/>
</dbReference>
<reference evidence="12" key="1">
    <citation type="journal article" date="2019" name="Int. J. Syst. Evol. Microbiol.">
        <title>The Global Catalogue of Microorganisms (GCM) 10K type strain sequencing project: providing services to taxonomists for standard genome sequencing and annotation.</title>
        <authorList>
            <consortium name="The Broad Institute Genomics Platform"/>
            <consortium name="The Broad Institute Genome Sequencing Center for Infectious Disease"/>
            <person name="Wu L."/>
            <person name="Ma J."/>
        </authorList>
    </citation>
    <scope>NUCLEOTIDE SEQUENCE [LARGE SCALE GENOMIC DNA]</scope>
    <source>
        <strain evidence="12">JCM 16673</strain>
    </source>
</reference>
<evidence type="ECO:0000256" key="5">
    <source>
        <dbReference type="ARBA" id="ARBA00022801"/>
    </source>
</evidence>
<keyword evidence="10" id="KW-0732">Signal</keyword>
<evidence type="ECO:0000313" key="12">
    <source>
        <dbReference type="Proteomes" id="UP001501353"/>
    </source>
</evidence>
<evidence type="ECO:0000256" key="8">
    <source>
        <dbReference type="ARBA" id="ARBA00047417"/>
    </source>
</evidence>
<organism evidence="11 12">
    <name type="scientific">Actimicrobium antarcticum</name>
    <dbReference type="NCBI Taxonomy" id="1051899"/>
    <lineage>
        <taxon>Bacteria</taxon>
        <taxon>Pseudomonadati</taxon>
        <taxon>Pseudomonadota</taxon>
        <taxon>Betaproteobacteria</taxon>
        <taxon>Burkholderiales</taxon>
        <taxon>Oxalobacteraceae</taxon>
        <taxon>Actimicrobium</taxon>
    </lineage>
</organism>
<name>A0ABP7TEH6_9BURK</name>
<comment type="catalytic activity">
    <reaction evidence="1 9">
        <text>an S-substituted glutathione + H2O = an S-substituted L-cysteinylglycine + L-glutamate</text>
        <dbReference type="Rhea" id="RHEA:59468"/>
        <dbReference type="ChEBI" id="CHEBI:15377"/>
        <dbReference type="ChEBI" id="CHEBI:29985"/>
        <dbReference type="ChEBI" id="CHEBI:90779"/>
        <dbReference type="ChEBI" id="CHEBI:143103"/>
        <dbReference type="EC" id="3.4.19.13"/>
    </reaction>
</comment>
<comment type="subunit">
    <text evidence="9">This enzyme consists of two polypeptide chains, which are synthesized in precursor form from a single polypeptide.</text>
</comment>
<dbReference type="Pfam" id="PF01019">
    <property type="entry name" value="G_glu_transpept"/>
    <property type="match status" value="1"/>
</dbReference>